<protein>
    <recommendedName>
        <fullName evidence="3">CHAT domain-containing protein</fullName>
    </recommendedName>
</protein>
<name>A0A412YSU7_9BACT</name>
<dbReference type="Proteomes" id="UP000283678">
    <property type="component" value="Unassembled WGS sequence"/>
</dbReference>
<dbReference type="InterPro" id="IPR046584">
    <property type="entry name" value="DUF6642"/>
</dbReference>
<dbReference type="EMBL" id="QRZL01000044">
    <property type="protein sequence ID" value="RGV68077.1"/>
    <property type="molecule type" value="Genomic_DNA"/>
</dbReference>
<comment type="caution">
    <text evidence="1">The sequence shown here is derived from an EMBL/GenBank/DDBJ whole genome shotgun (WGS) entry which is preliminary data.</text>
</comment>
<proteinExistence type="predicted"/>
<evidence type="ECO:0000313" key="2">
    <source>
        <dbReference type="Proteomes" id="UP000283678"/>
    </source>
</evidence>
<dbReference type="Pfam" id="PF20347">
    <property type="entry name" value="DUF6642"/>
    <property type="match status" value="1"/>
</dbReference>
<dbReference type="RefSeq" id="WP_009036679.1">
    <property type="nucleotide sequence ID" value="NZ_JAQPZB010000041.1"/>
</dbReference>
<sequence>MKQKNGIICLETEWEHTVERNRRSIHTKPLLEFLEKSSECDIIYRRVATKNELQYYLKRFNLAKYDNYSIIYLSFHGDTHSIFLEGEKGDEAVLSLSDLAHLSDGVFKDRFVHFSSCRTLLGSEKELGNFKIETGAKCISGYTKSVDDILSAINDIAYFERIFNYATMKGLESAMDKLYSGLNDELGFKIY</sequence>
<gene>
    <name evidence="1" type="ORF">DWW04_22665</name>
</gene>
<dbReference type="AlphaFoldDB" id="A0A412YSU7"/>
<evidence type="ECO:0008006" key="3">
    <source>
        <dbReference type="Google" id="ProtNLM"/>
    </source>
</evidence>
<accession>A0A412YSU7</accession>
<reference evidence="1 2" key="1">
    <citation type="submission" date="2018-08" db="EMBL/GenBank/DDBJ databases">
        <title>A genome reference for cultivated species of the human gut microbiota.</title>
        <authorList>
            <person name="Zou Y."/>
            <person name="Xue W."/>
            <person name="Luo G."/>
        </authorList>
    </citation>
    <scope>NUCLEOTIDE SEQUENCE [LARGE SCALE GENOMIC DNA]</scope>
    <source>
        <strain evidence="1 2">AF14-1AC</strain>
    </source>
</reference>
<organism evidence="1 2">
    <name type="scientific">Phocaeicola dorei</name>
    <dbReference type="NCBI Taxonomy" id="357276"/>
    <lineage>
        <taxon>Bacteria</taxon>
        <taxon>Pseudomonadati</taxon>
        <taxon>Bacteroidota</taxon>
        <taxon>Bacteroidia</taxon>
        <taxon>Bacteroidales</taxon>
        <taxon>Bacteroidaceae</taxon>
        <taxon>Phocaeicola</taxon>
    </lineage>
</organism>
<evidence type="ECO:0000313" key="1">
    <source>
        <dbReference type="EMBL" id="RGV68077.1"/>
    </source>
</evidence>